<dbReference type="PROSITE" id="PS51677">
    <property type="entry name" value="NODB"/>
    <property type="match status" value="1"/>
</dbReference>
<dbReference type="GO" id="GO:0016810">
    <property type="term" value="F:hydrolase activity, acting on carbon-nitrogen (but not peptide) bonds"/>
    <property type="evidence" value="ECO:0007669"/>
    <property type="project" value="InterPro"/>
</dbReference>
<dbReference type="PANTHER" id="PTHR34216:SF3">
    <property type="entry name" value="POLY-BETA-1,6-N-ACETYL-D-GLUCOSAMINE N-DEACETYLASE"/>
    <property type="match status" value="1"/>
</dbReference>
<evidence type="ECO:0000256" key="2">
    <source>
        <dbReference type="ARBA" id="ARBA00022729"/>
    </source>
</evidence>
<comment type="caution">
    <text evidence="4">The sequence shown here is derived from an EMBL/GenBank/DDBJ whole genome shotgun (WGS) entry which is preliminary data.</text>
</comment>
<gene>
    <name evidence="4" type="ORF">KK083_12705</name>
</gene>
<dbReference type="InterPro" id="IPR002509">
    <property type="entry name" value="NODB_dom"/>
</dbReference>
<feature type="domain" description="NodB homology" evidence="3">
    <location>
        <begin position="73"/>
        <end position="336"/>
    </location>
</feature>
<evidence type="ECO:0000259" key="3">
    <source>
        <dbReference type="PROSITE" id="PS51677"/>
    </source>
</evidence>
<keyword evidence="5" id="KW-1185">Reference proteome</keyword>
<evidence type="ECO:0000313" key="4">
    <source>
        <dbReference type="EMBL" id="MBT1697744.1"/>
    </source>
</evidence>
<dbReference type="InterPro" id="IPR051398">
    <property type="entry name" value="Polysacch_Deacetylase"/>
</dbReference>
<dbReference type="PANTHER" id="PTHR34216">
    <property type="match status" value="1"/>
</dbReference>
<dbReference type="Pfam" id="PF01522">
    <property type="entry name" value="Polysacc_deac_1"/>
    <property type="match status" value="2"/>
</dbReference>
<evidence type="ECO:0000313" key="5">
    <source>
        <dbReference type="Proteomes" id="UP001319200"/>
    </source>
</evidence>
<dbReference type="SUPFAM" id="SSF88713">
    <property type="entry name" value="Glycoside hydrolase/deacetylase"/>
    <property type="match status" value="1"/>
</dbReference>
<proteinExistence type="predicted"/>
<evidence type="ECO:0000256" key="1">
    <source>
        <dbReference type="ARBA" id="ARBA00004613"/>
    </source>
</evidence>
<dbReference type="Proteomes" id="UP001319200">
    <property type="component" value="Unassembled WGS sequence"/>
</dbReference>
<dbReference type="InterPro" id="IPR011330">
    <property type="entry name" value="Glyco_hydro/deAcase_b/a-brl"/>
</dbReference>
<name>A0AAP2DLJ4_9BACT</name>
<reference evidence="4 5" key="1">
    <citation type="submission" date="2021-05" db="EMBL/GenBank/DDBJ databases">
        <title>A Polyphasic approach of four new species of the genus Ohtaekwangia: Ohtaekwangia histidinii sp. nov., Ohtaekwangia cretensis sp. nov., Ohtaekwangia indiensis sp. nov., Ohtaekwangia reichenbachii sp. nov. from diverse environment.</title>
        <authorList>
            <person name="Octaviana S."/>
        </authorList>
    </citation>
    <scope>NUCLEOTIDE SEQUENCE [LARGE SCALE GENOMIC DNA]</scope>
    <source>
        <strain evidence="4 5">PWU4</strain>
    </source>
</reference>
<organism evidence="4 5">
    <name type="scientific">Chryseosolibacter histidini</name>
    <dbReference type="NCBI Taxonomy" id="2782349"/>
    <lineage>
        <taxon>Bacteria</taxon>
        <taxon>Pseudomonadati</taxon>
        <taxon>Bacteroidota</taxon>
        <taxon>Cytophagia</taxon>
        <taxon>Cytophagales</taxon>
        <taxon>Chryseotaleaceae</taxon>
        <taxon>Chryseosolibacter</taxon>
    </lineage>
</organism>
<dbReference type="Gene3D" id="3.20.20.370">
    <property type="entry name" value="Glycoside hydrolase/deacetylase"/>
    <property type="match status" value="1"/>
</dbReference>
<dbReference type="GO" id="GO:0005975">
    <property type="term" value="P:carbohydrate metabolic process"/>
    <property type="evidence" value="ECO:0007669"/>
    <property type="project" value="InterPro"/>
</dbReference>
<comment type="subcellular location">
    <subcellularLocation>
        <location evidence="1">Secreted</location>
    </subcellularLocation>
</comment>
<keyword evidence="2" id="KW-0732">Signal</keyword>
<dbReference type="AlphaFoldDB" id="A0AAP2DLJ4"/>
<dbReference type="RefSeq" id="WP_254163617.1">
    <property type="nucleotide sequence ID" value="NZ_JAHESF010000011.1"/>
</dbReference>
<dbReference type="CDD" id="cd10918">
    <property type="entry name" value="CE4_NodB_like_5s_6s"/>
    <property type="match status" value="1"/>
</dbReference>
<sequence>MLCNLWNRIRNAGAKKAIILMYHQVCEKRSDPWELAVYPDRFEQQLDRLKRTFDVVSIDELVHSLLQKRLRKNMVAITFDDGFADNYSNAAPLLEWYRLPATFYIATHALKHPQMYWWDELQAIILNSQHLPFCLDIRIGGEDFSFHFRRHSHLSCKVIQEISCWRYGMQVPNERIALYLGLWQRMQPLTHEDQRAVLDQLRAWAGTSRVCDTHSAVMDTYQVQKLNANGLFSIGAHTVNHAMLGEQDEAVQAYEVQQSKREIEKLLGKNIHGFAYPYGNYNATTKSLLREAGYQYAVSTESRAVTSAADLYALPRVQVKNWQAAEFSFRIQQLMN</sequence>
<dbReference type="GO" id="GO:0005576">
    <property type="term" value="C:extracellular region"/>
    <property type="evidence" value="ECO:0007669"/>
    <property type="project" value="UniProtKB-SubCell"/>
</dbReference>
<accession>A0AAP2DLJ4</accession>
<protein>
    <submittedName>
        <fullName evidence="4">Polysaccharide deacetylase family protein</fullName>
    </submittedName>
</protein>
<dbReference type="EMBL" id="JAHESF010000011">
    <property type="protein sequence ID" value="MBT1697744.1"/>
    <property type="molecule type" value="Genomic_DNA"/>
</dbReference>